<organism evidence="1 2">
    <name type="scientific">Aldrovandia affinis</name>
    <dbReference type="NCBI Taxonomy" id="143900"/>
    <lineage>
        <taxon>Eukaryota</taxon>
        <taxon>Metazoa</taxon>
        <taxon>Chordata</taxon>
        <taxon>Craniata</taxon>
        <taxon>Vertebrata</taxon>
        <taxon>Euteleostomi</taxon>
        <taxon>Actinopterygii</taxon>
        <taxon>Neopterygii</taxon>
        <taxon>Teleostei</taxon>
        <taxon>Notacanthiformes</taxon>
        <taxon>Halosauridae</taxon>
        <taxon>Aldrovandia</taxon>
    </lineage>
</organism>
<sequence length="108" mass="11556">MDYDCPDPLFRTPPVGTVEPAAVITGTCGAAVSQSCARAQVLLPGITLHAQCLSGVFVLSVTVPPCSEKALLCSPRAGGGGEQCPEKREEFTLNRWRFYYLLQHSLGC</sequence>
<dbReference type="Proteomes" id="UP001221898">
    <property type="component" value="Unassembled WGS sequence"/>
</dbReference>
<dbReference type="EMBL" id="JAINUG010000314">
    <property type="protein sequence ID" value="KAJ8378670.1"/>
    <property type="molecule type" value="Genomic_DNA"/>
</dbReference>
<comment type="caution">
    <text evidence="1">The sequence shown here is derived from an EMBL/GenBank/DDBJ whole genome shotgun (WGS) entry which is preliminary data.</text>
</comment>
<gene>
    <name evidence="1" type="ORF">AAFF_G00237190</name>
</gene>
<proteinExistence type="predicted"/>
<reference evidence="1" key="1">
    <citation type="journal article" date="2023" name="Science">
        <title>Genome structures resolve the early diversification of teleost fishes.</title>
        <authorList>
            <person name="Parey E."/>
            <person name="Louis A."/>
            <person name="Montfort J."/>
            <person name="Bouchez O."/>
            <person name="Roques C."/>
            <person name="Iampietro C."/>
            <person name="Lluch J."/>
            <person name="Castinel A."/>
            <person name="Donnadieu C."/>
            <person name="Desvignes T."/>
            <person name="Floi Bucao C."/>
            <person name="Jouanno E."/>
            <person name="Wen M."/>
            <person name="Mejri S."/>
            <person name="Dirks R."/>
            <person name="Jansen H."/>
            <person name="Henkel C."/>
            <person name="Chen W.J."/>
            <person name="Zahm M."/>
            <person name="Cabau C."/>
            <person name="Klopp C."/>
            <person name="Thompson A.W."/>
            <person name="Robinson-Rechavi M."/>
            <person name="Braasch I."/>
            <person name="Lecointre G."/>
            <person name="Bobe J."/>
            <person name="Postlethwait J.H."/>
            <person name="Berthelot C."/>
            <person name="Roest Crollius H."/>
            <person name="Guiguen Y."/>
        </authorList>
    </citation>
    <scope>NUCLEOTIDE SEQUENCE</scope>
    <source>
        <strain evidence="1">NC1722</strain>
    </source>
</reference>
<protein>
    <submittedName>
        <fullName evidence="1">Uncharacterized protein</fullName>
    </submittedName>
</protein>
<name>A0AAD7REL5_9TELE</name>
<accession>A0AAD7REL5</accession>
<evidence type="ECO:0000313" key="1">
    <source>
        <dbReference type="EMBL" id="KAJ8378670.1"/>
    </source>
</evidence>
<evidence type="ECO:0000313" key="2">
    <source>
        <dbReference type="Proteomes" id="UP001221898"/>
    </source>
</evidence>
<keyword evidence="2" id="KW-1185">Reference proteome</keyword>
<dbReference type="AlphaFoldDB" id="A0AAD7REL5"/>